<evidence type="ECO:0000313" key="8">
    <source>
        <dbReference type="EMBL" id="KAL3783748.1"/>
    </source>
</evidence>
<dbReference type="PANTHER" id="PTHR23055:SF178">
    <property type="entry name" value="NEUROCALCIN HOMOLOG"/>
    <property type="match status" value="1"/>
</dbReference>
<feature type="compositionally biased region" description="Polar residues" evidence="6">
    <location>
        <begin position="309"/>
        <end position="319"/>
    </location>
</feature>
<evidence type="ECO:0000256" key="5">
    <source>
        <dbReference type="ARBA" id="ARBA00023288"/>
    </source>
</evidence>
<feature type="compositionally biased region" description="Polar residues" evidence="6">
    <location>
        <begin position="412"/>
        <end position="439"/>
    </location>
</feature>
<proteinExistence type="inferred from homology"/>
<evidence type="ECO:0000256" key="4">
    <source>
        <dbReference type="ARBA" id="ARBA00022737"/>
    </source>
</evidence>
<feature type="compositionally biased region" description="Basic and acidic residues" evidence="6">
    <location>
        <begin position="51"/>
        <end position="66"/>
    </location>
</feature>
<keyword evidence="4" id="KW-0677">Repeat</keyword>
<dbReference type="EMBL" id="JABMIG020000252">
    <property type="protein sequence ID" value="KAL3783748.1"/>
    <property type="molecule type" value="Genomic_DNA"/>
</dbReference>
<gene>
    <name evidence="8" type="ORF">HJC23_004867</name>
</gene>
<keyword evidence="5" id="KW-0449">Lipoprotein</keyword>
<dbReference type="Proteomes" id="UP001516023">
    <property type="component" value="Unassembled WGS sequence"/>
</dbReference>
<evidence type="ECO:0000256" key="2">
    <source>
        <dbReference type="ARBA" id="ARBA00022707"/>
    </source>
</evidence>
<evidence type="ECO:0000259" key="7">
    <source>
        <dbReference type="PROSITE" id="PS50222"/>
    </source>
</evidence>
<feature type="compositionally biased region" description="Basic and acidic residues" evidence="6">
    <location>
        <begin position="472"/>
        <end position="490"/>
    </location>
</feature>
<feature type="compositionally biased region" description="Polar residues" evidence="6">
    <location>
        <begin position="69"/>
        <end position="79"/>
    </location>
</feature>
<feature type="region of interest" description="Disordered" evidence="6">
    <location>
        <begin position="1"/>
        <end position="132"/>
    </location>
</feature>
<name>A0ABD3P6X7_9STRA</name>
<dbReference type="SMART" id="SM00054">
    <property type="entry name" value="EFh"/>
    <property type="match status" value="3"/>
</dbReference>
<feature type="region of interest" description="Disordered" evidence="6">
    <location>
        <begin position="379"/>
        <end position="449"/>
    </location>
</feature>
<feature type="compositionally biased region" description="Basic and acidic residues" evidence="6">
    <location>
        <begin position="8"/>
        <end position="18"/>
    </location>
</feature>
<reference evidence="8 9" key="1">
    <citation type="journal article" date="2020" name="G3 (Bethesda)">
        <title>Improved Reference Genome for Cyclotella cryptica CCMP332, a Model for Cell Wall Morphogenesis, Salinity Adaptation, and Lipid Production in Diatoms (Bacillariophyta).</title>
        <authorList>
            <person name="Roberts W.R."/>
            <person name="Downey K.M."/>
            <person name="Ruck E.C."/>
            <person name="Traller J.C."/>
            <person name="Alverson A.J."/>
        </authorList>
    </citation>
    <scope>NUCLEOTIDE SEQUENCE [LARGE SCALE GENOMIC DNA]</scope>
    <source>
        <strain evidence="8 9">CCMP332</strain>
    </source>
</reference>
<dbReference type="PROSITE" id="PS50222">
    <property type="entry name" value="EF_HAND_2"/>
    <property type="match status" value="1"/>
</dbReference>
<feature type="compositionally biased region" description="Polar residues" evidence="6">
    <location>
        <begin position="40"/>
        <end position="50"/>
    </location>
</feature>
<dbReference type="InterPro" id="IPR002048">
    <property type="entry name" value="EF_hand_dom"/>
</dbReference>
<protein>
    <recommendedName>
        <fullName evidence="7">EF-hand domain-containing protein</fullName>
    </recommendedName>
</protein>
<keyword evidence="9" id="KW-1185">Reference proteome</keyword>
<feature type="region of interest" description="Disordered" evidence="6">
    <location>
        <begin position="472"/>
        <end position="491"/>
    </location>
</feature>
<sequence length="1507" mass="165911">MENSTSEAKTEPLEESLVKDGGNSSSSSSSSMALDENLKTEQLSSSNETSNHNDSEGKGPKTDRMDVLSSPTLQQSQTLGGILTDFQSDSKHVSGTRDGIDAGMRTAASSADAVGSDAKNGPEGKNDTVDNDVGGDGPSFSMTLAISPSDTRRLFAASREFNREIQKVREKIQSGCAGEMEVRGVDSQKQTESAIKDSNSLQSLLRTAASRSGHSLISTLKNHNRRQCENENTDSAISNENTADNDAKQAFWDVDTGLLFLLDSDKSIKLLVAFDFLSRLSEKSRENAKEESETVGDIAMNDASASVEDASTTTSNNGILTKDDSTNSMHNKLKDLNEEIADRLIKEDATTSKLLNRTGAITLFSTILSAISICVHGDNSSSLDSDGEAGAAAADNENADGEGGVDIASRAPTPTANNKSPSSSLQRDSHPKGNTNKNTATEDWKGSDKTQREIVDIATFAADNLLEFAKNEKGVKAENEPNETETKTKSTDSLAETMVSFDVFGKWYNAGGFSLVPWLELLDLSKWDHHQHHHGNNRSGSSYFTGSSSKRPRPNASYGTPGFAAMSEIIGSPTSLFACGAAEDPNPSSDKRNDSRTVVSFDFSGSNNAKTDGQNGFQIDVTEENLIMLRNLVHRTGLANLSPQQVEEVMMRHAHVERRKHGETVYVISRPQFNKFIRGIVPKEASNLFDPDEIQNFSNYFTNFFTCFDYSWSDLKKDEVNAKELMVGFSFLCAGNKSTKLAAAYEMLDVERNGYLTQRALMQYLRSYLTMLAGISLLSSSKKDTHQIRKKLMSERRHDAFIAVENGAKWTLNHFLQALDDQILQNHRGSTRSNAVSFEDFAKWYTDGGYKIAPWLELLDLNKFLSLIGDSSRYNSNSSAHAEVLFTFPLANNRSLVVLRDDAVYVRSVVAELGLFSLTSEDIWDALYDGVSSALAENSKGSGSRTAMSTNVEVDQKTFVQCMIRILTRTNKQKQNAQRAKSEETLKNLFLSFDMLQKNRVALNQLMCGLTLLCGGKKSSKLVFAFGLFGSESLKNGKKKPSLGQDDFFYFFRSFLIVMFSCCNQSLDLSAEEVSKYISDTAKLVSDDVMGYWRAKKVNRVGFDQFSEWYNEGGYEIIPWLELLDLNKWVLADQTATAPPAPAHPVPMPATPGPRIQEDALRTPAAHTPGMLDTPASFDPSPNPDAFRELLASPRQHNGCLPAPPDGDPFFDLDMTAVDAEVDAMDFILQNDSEGTEHMDYANHMVASDPSPQKEEENALRFHLFSYDHHRGYIISIKPDEVSLLHKLVTETGLCHADSSTVCNFILSEAKLSRPKNTRTLSKRAFHSSMSKVCQQISRSMSTSISSTTQHELSAFLDKLFYSFDRPKSGSVNALEIACGVTVLCGGRKSDKLEHVFELFDEDKDSFLSQQDVARFIQSFLVVLMSVSSSISLLDGGACTNDTATIVRAIESGSDWASSQVFEALRPHSGKVCFDDFADWYTKGGYRSIPWLELLDLNKWVLGETSL</sequence>
<evidence type="ECO:0000256" key="1">
    <source>
        <dbReference type="ARBA" id="ARBA00006049"/>
    </source>
</evidence>
<feature type="domain" description="EF-hand" evidence="7">
    <location>
        <begin position="1388"/>
        <end position="1423"/>
    </location>
</feature>
<dbReference type="GO" id="GO:0046872">
    <property type="term" value="F:metal ion binding"/>
    <property type="evidence" value="ECO:0007669"/>
    <property type="project" value="UniProtKB-KW"/>
</dbReference>
<organism evidence="8 9">
    <name type="scientific">Cyclotella cryptica</name>
    <dbReference type="NCBI Taxonomy" id="29204"/>
    <lineage>
        <taxon>Eukaryota</taxon>
        <taxon>Sar</taxon>
        <taxon>Stramenopiles</taxon>
        <taxon>Ochrophyta</taxon>
        <taxon>Bacillariophyta</taxon>
        <taxon>Coscinodiscophyceae</taxon>
        <taxon>Thalassiosirophycidae</taxon>
        <taxon>Stephanodiscales</taxon>
        <taxon>Stephanodiscaceae</taxon>
        <taxon>Cyclotella</taxon>
    </lineage>
</organism>
<dbReference type="InterPro" id="IPR011992">
    <property type="entry name" value="EF-hand-dom_pair"/>
</dbReference>
<feature type="region of interest" description="Disordered" evidence="6">
    <location>
        <begin position="283"/>
        <end position="330"/>
    </location>
</feature>
<accession>A0ABD3P6X7</accession>
<feature type="region of interest" description="Disordered" evidence="6">
    <location>
        <begin position="530"/>
        <end position="560"/>
    </location>
</feature>
<evidence type="ECO:0000256" key="6">
    <source>
        <dbReference type="SAM" id="MobiDB-lite"/>
    </source>
</evidence>
<feature type="compositionally biased region" description="Low complexity" evidence="6">
    <location>
        <begin position="539"/>
        <end position="549"/>
    </location>
</feature>
<keyword evidence="3" id="KW-0479">Metal-binding</keyword>
<keyword evidence="2" id="KW-0519">Myristate</keyword>
<comment type="caution">
    <text evidence="8">The sequence shown here is derived from an EMBL/GenBank/DDBJ whole genome shotgun (WGS) entry which is preliminary data.</text>
</comment>
<feature type="region of interest" description="Disordered" evidence="6">
    <location>
        <begin position="578"/>
        <end position="607"/>
    </location>
</feature>
<feature type="compositionally biased region" description="Basic and acidic residues" evidence="6">
    <location>
        <begin position="283"/>
        <end position="292"/>
    </location>
</feature>
<dbReference type="InterPro" id="IPR028846">
    <property type="entry name" value="Recoverin"/>
</dbReference>
<feature type="compositionally biased region" description="Low complexity" evidence="6">
    <location>
        <begin position="107"/>
        <end position="118"/>
    </location>
</feature>
<evidence type="ECO:0000313" key="9">
    <source>
        <dbReference type="Proteomes" id="UP001516023"/>
    </source>
</evidence>
<evidence type="ECO:0000256" key="3">
    <source>
        <dbReference type="ARBA" id="ARBA00022723"/>
    </source>
</evidence>
<feature type="compositionally biased region" description="Basic and acidic residues" evidence="6">
    <location>
        <begin position="440"/>
        <end position="449"/>
    </location>
</feature>
<dbReference type="Gene3D" id="1.10.238.10">
    <property type="entry name" value="EF-hand"/>
    <property type="match status" value="3"/>
</dbReference>
<dbReference type="SUPFAM" id="SSF47473">
    <property type="entry name" value="EF-hand"/>
    <property type="match status" value="2"/>
</dbReference>
<comment type="similarity">
    <text evidence="1">Belongs to the recoverin family.</text>
</comment>
<dbReference type="PANTHER" id="PTHR23055">
    <property type="entry name" value="CALCIUM BINDING PROTEINS"/>
    <property type="match status" value="1"/>
</dbReference>